<name>A0AAD6XL35_9AGAR</name>
<dbReference type="Gene3D" id="3.20.20.70">
    <property type="entry name" value="Aldolase class I"/>
    <property type="match status" value="3"/>
</dbReference>
<dbReference type="InterPro" id="IPR013565">
    <property type="entry name" value="Fas1/AflB-like_central"/>
</dbReference>
<evidence type="ECO:0000259" key="3">
    <source>
        <dbReference type="Pfam" id="PF08354"/>
    </source>
</evidence>
<accession>A0AAD6XL35</accession>
<dbReference type="AlphaFoldDB" id="A0AAD6XL35"/>
<evidence type="ECO:0000256" key="2">
    <source>
        <dbReference type="SAM" id="MobiDB-lite"/>
    </source>
</evidence>
<dbReference type="Pfam" id="PF08354">
    <property type="entry name" value="Fas1-AflB-like_hel"/>
    <property type="match status" value="1"/>
</dbReference>
<evidence type="ECO:0000259" key="4">
    <source>
        <dbReference type="Pfam" id="PF16073"/>
    </source>
</evidence>
<dbReference type="InterPro" id="IPR041099">
    <property type="entry name" value="FAS1_N"/>
</dbReference>
<dbReference type="Pfam" id="PF17828">
    <property type="entry name" value="FAS_N"/>
    <property type="match status" value="1"/>
</dbReference>
<dbReference type="Pfam" id="PF16073">
    <property type="entry name" value="SAT"/>
    <property type="match status" value="1"/>
</dbReference>
<dbReference type="PANTHER" id="PTHR10982">
    <property type="entry name" value="MALONYL COA-ACYL CARRIER PROTEIN TRANSACYLASE"/>
    <property type="match status" value="1"/>
</dbReference>
<dbReference type="Gene3D" id="3.40.366.10">
    <property type="entry name" value="Malonyl-Coenzyme A Acyl Carrier Protein, domain 2"/>
    <property type="match status" value="2"/>
</dbReference>
<feature type="domain" description="Starter acyltransferase (SAT)" evidence="4">
    <location>
        <begin position="125"/>
        <end position="307"/>
    </location>
</feature>
<comment type="caution">
    <text evidence="6">The sequence shown here is derived from an EMBL/GenBank/DDBJ whole genome shotgun (WGS) entry which is preliminary data.</text>
</comment>
<dbReference type="SUPFAM" id="SSF52151">
    <property type="entry name" value="FabD/lysophospholipase-like"/>
    <property type="match status" value="1"/>
</dbReference>
<dbReference type="FunFam" id="3.40.366.10:FF:000006">
    <property type="entry name" value="Fatty acid synthase beta subunit dehydratase"/>
    <property type="match status" value="1"/>
</dbReference>
<keyword evidence="7" id="KW-1185">Reference proteome</keyword>
<feature type="compositionally biased region" description="Low complexity" evidence="2">
    <location>
        <begin position="622"/>
        <end position="632"/>
    </location>
</feature>
<dbReference type="GO" id="GO:0004318">
    <property type="term" value="F:enoyl-[acyl-carrier-protein] reductase (NADH) activity"/>
    <property type="evidence" value="ECO:0007669"/>
    <property type="project" value="InterPro"/>
</dbReference>
<keyword evidence="1" id="KW-0808">Transferase</keyword>
<dbReference type="InterPro" id="IPR001227">
    <property type="entry name" value="Ac_transferase_dom_sf"/>
</dbReference>
<dbReference type="PANTHER" id="PTHR10982:SF21">
    <property type="entry name" value="FATTY ACID SYNTHASE SUBUNIT BETA"/>
    <property type="match status" value="1"/>
</dbReference>
<feature type="domain" description="Fatty acid synthase subunit beta N-terminal" evidence="5">
    <location>
        <begin position="17"/>
        <end position="93"/>
    </location>
</feature>
<dbReference type="InterPro" id="IPR032088">
    <property type="entry name" value="SAT"/>
</dbReference>
<gene>
    <name evidence="6" type="ORF">B0H15DRAFT_803293</name>
</gene>
<evidence type="ECO:0000313" key="7">
    <source>
        <dbReference type="Proteomes" id="UP001222325"/>
    </source>
</evidence>
<proteinExistence type="predicted"/>
<dbReference type="InterPro" id="IPR016035">
    <property type="entry name" value="Acyl_Trfase/lysoPLipase"/>
</dbReference>
<dbReference type="EMBL" id="JARJCN010000046">
    <property type="protein sequence ID" value="KAJ7082184.1"/>
    <property type="molecule type" value="Genomic_DNA"/>
</dbReference>
<dbReference type="GO" id="GO:0016740">
    <property type="term" value="F:transferase activity"/>
    <property type="evidence" value="ECO:0007669"/>
    <property type="project" value="UniProtKB-KW"/>
</dbReference>
<protein>
    <submittedName>
        <fullName evidence="6">Uncharacterized protein</fullName>
    </submittedName>
</protein>
<feature type="region of interest" description="Disordered" evidence="2">
    <location>
        <begin position="617"/>
        <end position="637"/>
    </location>
</feature>
<organism evidence="6 7">
    <name type="scientific">Mycena belliarum</name>
    <dbReference type="NCBI Taxonomy" id="1033014"/>
    <lineage>
        <taxon>Eukaryota</taxon>
        <taxon>Fungi</taxon>
        <taxon>Dikarya</taxon>
        <taxon>Basidiomycota</taxon>
        <taxon>Agaricomycotina</taxon>
        <taxon>Agaricomycetes</taxon>
        <taxon>Agaricomycetidae</taxon>
        <taxon>Agaricales</taxon>
        <taxon>Marasmiineae</taxon>
        <taxon>Mycenaceae</taxon>
        <taxon>Mycena</taxon>
    </lineage>
</organism>
<sequence>MRPLISQIRSLLDAIDTTAQLENKAEATVELAAHFFGYVAPRLHQIPKSAAAHTFKHFTTAYLHTKDIHSLAASYDIEVRKAVLASYLLALAALRESKVTADLLSLPHPALLTAVAAGKVSVFALFGGQGTDEVYFDGLQSLYDTYKPFLSSFLATVTTDALIRLAAAQTSTAHYHFGLDVVSWLSGATARPSTTYLASVPVSFPLIGLTQLVQYLVACNVSGLTPGQFRDAISGATGHSQGIVSAVAISASATFESFTANALKAIKWLFFSGLRGGEGAPSPMLSVTGLKLIELEAHIKKTNTHLPEIHNGPRAFVVTVPARSLYGLVTSLRKSPAYLAGATDKVMEEDLGGVDLWKAEGLQIPVYNTEDAHRFPYQESTSITRSLCDQIFTQPIHWSATTNFPESATHAVDFGPGGLSGIRPLTARNLDGRGGCVIVVADRAKGDAELYNSQNVKYEEWWSKRFASGSVKTSDGTMYIDTPFLRLLGKPPIMAAGMTPSTVKGGFVHRLPLWQEMRREGLPIEGLCVAAGIPSTEKARRSLRNWRTRTRRRPPLLRGLPPARAADVPHHPPAQQHLYRTIRQHSNICLVGGSGFGAADDVCPYLSGEWALTYEMQPMPPSRTSSSTPTGRGRTGDWLQRGEERFAGVNGGGGKPYILQSFNSVPPGFHSSQRRPYTRYQGLRATFRPRRFESTRNIPHGEWDLCVKWGSDEPAPMDAEEEEEFLQDAGVLYPMEMLTDLLGASHDSVKNTLPAYQTDRASDPDYDPVYEPITRETPTLERALYYRFGLSGQKHWRTPTRLPSPETVKRLVGLPTAEVTNVMQIFFGQFIDPETHHVGLIDRKVLDFHQKPTYAQLGHGHFAITYEELWNQHEHSHPMTTGNLLDEPRVSYYVFRERSKPRIGSLVLLIASPTDVFQILRQGWGPTIEILAKHLVSRGMAFRLALTNETIEPAGHLDPSRVPLDIHAGLGFRAADFAPDVDDYMGYEMQLNYDFFSTRRAPLGLQYGGLIARLSSRPETNLDDLFELFRDGIPEYADCLTNRQSSYAYWFLGISVGEMELICGLYHVATDKKVERKDGQTIVSMNAGGHSVQTRQVSWWPTPAAWASGVDAALDDDPSLKFDKGLKEVVAAHNRISANMFERMVA</sequence>
<evidence type="ECO:0000313" key="6">
    <source>
        <dbReference type="EMBL" id="KAJ7082184.1"/>
    </source>
</evidence>
<dbReference type="InterPro" id="IPR013785">
    <property type="entry name" value="Aldolase_TIM"/>
</dbReference>
<dbReference type="InterPro" id="IPR050830">
    <property type="entry name" value="Fungal_FAS"/>
</dbReference>
<dbReference type="Proteomes" id="UP001222325">
    <property type="component" value="Unassembled WGS sequence"/>
</dbReference>
<reference evidence="6" key="1">
    <citation type="submission" date="2023-03" db="EMBL/GenBank/DDBJ databases">
        <title>Massive genome expansion in bonnet fungi (Mycena s.s.) driven by repeated elements and novel gene families across ecological guilds.</title>
        <authorList>
            <consortium name="Lawrence Berkeley National Laboratory"/>
            <person name="Harder C.B."/>
            <person name="Miyauchi S."/>
            <person name="Viragh M."/>
            <person name="Kuo A."/>
            <person name="Thoen E."/>
            <person name="Andreopoulos B."/>
            <person name="Lu D."/>
            <person name="Skrede I."/>
            <person name="Drula E."/>
            <person name="Henrissat B."/>
            <person name="Morin E."/>
            <person name="Kohler A."/>
            <person name="Barry K."/>
            <person name="LaButti K."/>
            <person name="Morin E."/>
            <person name="Salamov A."/>
            <person name="Lipzen A."/>
            <person name="Mereny Z."/>
            <person name="Hegedus B."/>
            <person name="Baldrian P."/>
            <person name="Stursova M."/>
            <person name="Weitz H."/>
            <person name="Taylor A."/>
            <person name="Grigoriev I.V."/>
            <person name="Nagy L.G."/>
            <person name="Martin F."/>
            <person name="Kauserud H."/>
        </authorList>
    </citation>
    <scope>NUCLEOTIDE SEQUENCE</scope>
    <source>
        <strain evidence="6">CBHHK173m</strain>
    </source>
</reference>
<dbReference type="Gene3D" id="1.20.1050.120">
    <property type="match status" value="1"/>
</dbReference>
<feature type="domain" description="Fatty acid synthase beta subunit AflB /Fas1-like central" evidence="3">
    <location>
        <begin position="578"/>
        <end position="620"/>
    </location>
</feature>
<evidence type="ECO:0000259" key="5">
    <source>
        <dbReference type="Pfam" id="PF17828"/>
    </source>
</evidence>
<evidence type="ECO:0000256" key="1">
    <source>
        <dbReference type="ARBA" id="ARBA00022679"/>
    </source>
</evidence>